<evidence type="ECO:0000256" key="8">
    <source>
        <dbReference type="ARBA" id="ARBA00023136"/>
    </source>
</evidence>
<feature type="transmembrane region" description="Helical" evidence="9">
    <location>
        <begin position="425"/>
        <end position="448"/>
    </location>
</feature>
<protein>
    <recommendedName>
        <fullName evidence="9">Branched-chain amino acid transport system carrier protein</fullName>
    </recommendedName>
</protein>
<dbReference type="GO" id="GO:0015188">
    <property type="term" value="F:L-isoleucine transmembrane transporter activity"/>
    <property type="evidence" value="ECO:0007669"/>
    <property type="project" value="TreeGrafter"/>
</dbReference>
<keyword evidence="8 9" id="KW-0472">Membrane</keyword>
<keyword evidence="3 9" id="KW-0813">Transport</keyword>
<feature type="transmembrane region" description="Helical" evidence="9">
    <location>
        <begin position="350"/>
        <end position="368"/>
    </location>
</feature>
<dbReference type="PANTHER" id="PTHR30588">
    <property type="entry name" value="BRANCHED-CHAIN AMINO ACID TRANSPORT SYSTEM 2 CARRIER PROTEIN"/>
    <property type="match status" value="1"/>
</dbReference>
<keyword evidence="7 9" id="KW-1133">Transmembrane helix</keyword>
<evidence type="ECO:0000256" key="2">
    <source>
        <dbReference type="ARBA" id="ARBA00008540"/>
    </source>
</evidence>
<dbReference type="PATRIC" id="fig|1423740.3.peg.172"/>
<comment type="function">
    <text evidence="9">Component of the transport system for branched-chain amino acids.</text>
</comment>
<dbReference type="GO" id="GO:0015818">
    <property type="term" value="P:isoleucine transport"/>
    <property type="evidence" value="ECO:0007669"/>
    <property type="project" value="TreeGrafter"/>
</dbReference>
<evidence type="ECO:0000256" key="9">
    <source>
        <dbReference type="RuleBase" id="RU362122"/>
    </source>
</evidence>
<name>A0A0R1TFA7_9LACO</name>
<feature type="transmembrane region" description="Helical" evidence="9">
    <location>
        <begin position="82"/>
        <end position="104"/>
    </location>
</feature>
<feature type="transmembrane region" description="Helical" evidence="9">
    <location>
        <begin position="209"/>
        <end position="226"/>
    </location>
</feature>
<keyword evidence="4" id="KW-1003">Cell membrane</keyword>
<dbReference type="GO" id="GO:0005886">
    <property type="term" value="C:plasma membrane"/>
    <property type="evidence" value="ECO:0007669"/>
    <property type="project" value="UniProtKB-SubCell"/>
</dbReference>
<comment type="similarity">
    <text evidence="2 9">Belongs to the branched chain amino acid transporter family.</text>
</comment>
<evidence type="ECO:0000256" key="7">
    <source>
        <dbReference type="ARBA" id="ARBA00022989"/>
    </source>
</evidence>
<feature type="transmembrane region" description="Helical" evidence="9">
    <location>
        <begin position="380"/>
        <end position="405"/>
    </location>
</feature>
<dbReference type="GO" id="GO:0015190">
    <property type="term" value="F:L-leucine transmembrane transporter activity"/>
    <property type="evidence" value="ECO:0007669"/>
    <property type="project" value="TreeGrafter"/>
</dbReference>
<evidence type="ECO:0000313" key="11">
    <source>
        <dbReference type="Proteomes" id="UP000051048"/>
    </source>
</evidence>
<sequence>MVFMMDKKLTWRDYLVVSSLLFGLFFGVGNLIFPVHLGQLAGHNWLPAVLGFLVTGVLLPLGSVLAIAMTRAEGVFDIGKPLGKSFALVFMVLIHATIGPFFGTPRTATVSFSTGLAPFVPEKFQTVTLFGFSALFFLVAFLLSYKESHILKNIGKLLNPLFLLLLTLVFFVAFLNPLGAAAGAKATAAYAGNTSFVSGFLEGYNTMDALAGLAFGVTVVSAIRAMGVKRDGAVALVTAKAGVLSMSAVALVYFLLTLLGVQSLGAFKVSENGGVALSQVVTEYGGTFGQAFLAALITVTSLTTAVGLVAAFAQDFHKHFPKVSYHAWLALSCLMSFGAANFGLDTIITWSLPVLMFLYPLAMVLIVLSVTSKLFKRDSVVYFFTVLFTVVPAFFDMVASLPAVISQSAFGKAVVGFQNTYLPLASYSLSWLVPALVGLVLGLILHFTKSLRAVSLTKENE</sequence>
<dbReference type="GO" id="GO:0015820">
    <property type="term" value="P:L-leucine transport"/>
    <property type="evidence" value="ECO:0007669"/>
    <property type="project" value="TreeGrafter"/>
</dbReference>
<reference evidence="10 11" key="1">
    <citation type="journal article" date="2015" name="Genome Announc.">
        <title>Expanding the biotechnology potential of lactobacilli through comparative genomics of 213 strains and associated genera.</title>
        <authorList>
            <person name="Sun Z."/>
            <person name="Harris H.M."/>
            <person name="McCann A."/>
            <person name="Guo C."/>
            <person name="Argimon S."/>
            <person name="Zhang W."/>
            <person name="Yang X."/>
            <person name="Jeffery I.B."/>
            <person name="Cooney J.C."/>
            <person name="Kagawa T.F."/>
            <person name="Liu W."/>
            <person name="Song Y."/>
            <person name="Salvetti E."/>
            <person name="Wrobel A."/>
            <person name="Rasinkangas P."/>
            <person name="Parkhill J."/>
            <person name="Rea M.C."/>
            <person name="O'Sullivan O."/>
            <person name="Ritari J."/>
            <person name="Douillard F.P."/>
            <person name="Paul Ross R."/>
            <person name="Yang R."/>
            <person name="Briner A.E."/>
            <person name="Felis G.E."/>
            <person name="de Vos W.M."/>
            <person name="Barrangou R."/>
            <person name="Klaenhammer T.R."/>
            <person name="Caufield P.W."/>
            <person name="Cui Y."/>
            <person name="Zhang H."/>
            <person name="O'Toole P.W."/>
        </authorList>
    </citation>
    <scope>NUCLEOTIDE SEQUENCE [LARGE SCALE GENOMIC DNA]</scope>
    <source>
        <strain evidence="10 11">DSM 15833</strain>
    </source>
</reference>
<comment type="subcellular location">
    <subcellularLocation>
        <location evidence="1 9">Cell membrane</location>
        <topology evidence="1 9">Multi-pass membrane protein</topology>
    </subcellularLocation>
</comment>
<feature type="transmembrane region" description="Helical" evidence="9">
    <location>
        <begin position="157"/>
        <end position="175"/>
    </location>
</feature>
<gene>
    <name evidence="10" type="ORF">FC36_GL000162</name>
</gene>
<evidence type="ECO:0000313" key="10">
    <source>
        <dbReference type="EMBL" id="KRL79949.1"/>
    </source>
</evidence>
<keyword evidence="6 9" id="KW-0029">Amino-acid transport</keyword>
<accession>A0A0R1TFA7</accession>
<organism evidence="10 11">
    <name type="scientific">Ligilactobacillus equi DSM 15833 = JCM 10991</name>
    <dbReference type="NCBI Taxonomy" id="1423740"/>
    <lineage>
        <taxon>Bacteria</taxon>
        <taxon>Bacillati</taxon>
        <taxon>Bacillota</taxon>
        <taxon>Bacilli</taxon>
        <taxon>Lactobacillales</taxon>
        <taxon>Lactobacillaceae</taxon>
        <taxon>Ligilactobacillus</taxon>
    </lineage>
</organism>
<evidence type="ECO:0000256" key="3">
    <source>
        <dbReference type="ARBA" id="ARBA00022448"/>
    </source>
</evidence>
<feature type="transmembrane region" description="Helical" evidence="9">
    <location>
        <begin position="233"/>
        <end position="256"/>
    </location>
</feature>
<dbReference type="GO" id="GO:0005304">
    <property type="term" value="F:L-valine transmembrane transporter activity"/>
    <property type="evidence" value="ECO:0007669"/>
    <property type="project" value="TreeGrafter"/>
</dbReference>
<dbReference type="PANTHER" id="PTHR30588:SF0">
    <property type="entry name" value="BRANCHED-CHAIN AMINO ACID PERMEASE BRNQ"/>
    <property type="match status" value="1"/>
</dbReference>
<dbReference type="AlphaFoldDB" id="A0A0R1TFA7"/>
<dbReference type="EMBL" id="AZFH01000072">
    <property type="protein sequence ID" value="KRL79949.1"/>
    <property type="molecule type" value="Genomic_DNA"/>
</dbReference>
<keyword evidence="5 9" id="KW-0812">Transmembrane</keyword>
<proteinExistence type="inferred from homology"/>
<feature type="transmembrane region" description="Helical" evidence="9">
    <location>
        <begin position="291"/>
        <end position="313"/>
    </location>
</feature>
<evidence type="ECO:0000256" key="4">
    <source>
        <dbReference type="ARBA" id="ARBA00022475"/>
    </source>
</evidence>
<feature type="transmembrane region" description="Helical" evidence="9">
    <location>
        <begin position="325"/>
        <end position="344"/>
    </location>
</feature>
<evidence type="ECO:0000256" key="1">
    <source>
        <dbReference type="ARBA" id="ARBA00004651"/>
    </source>
</evidence>
<comment type="caution">
    <text evidence="10">The sequence shown here is derived from an EMBL/GenBank/DDBJ whole genome shotgun (WGS) entry which is preliminary data.</text>
</comment>
<feature type="transmembrane region" description="Helical" evidence="9">
    <location>
        <begin position="45"/>
        <end position="70"/>
    </location>
</feature>
<dbReference type="OrthoDB" id="9783920at2"/>
<evidence type="ECO:0000256" key="5">
    <source>
        <dbReference type="ARBA" id="ARBA00022692"/>
    </source>
</evidence>
<feature type="transmembrane region" description="Helical" evidence="9">
    <location>
        <begin position="124"/>
        <end position="145"/>
    </location>
</feature>
<dbReference type="InterPro" id="IPR004685">
    <property type="entry name" value="Brnchd-chn_aa_trnsp_Livcs"/>
</dbReference>
<feature type="transmembrane region" description="Helical" evidence="9">
    <location>
        <begin position="14"/>
        <end position="33"/>
    </location>
</feature>
<dbReference type="NCBIfam" id="TIGR00796">
    <property type="entry name" value="livcs"/>
    <property type="match status" value="1"/>
</dbReference>
<dbReference type="Proteomes" id="UP000051048">
    <property type="component" value="Unassembled WGS sequence"/>
</dbReference>
<dbReference type="RefSeq" id="WP_025021066.1">
    <property type="nucleotide sequence ID" value="NZ_AZFH01000072.1"/>
</dbReference>
<dbReference type="Pfam" id="PF05525">
    <property type="entry name" value="Branch_AA_trans"/>
    <property type="match status" value="1"/>
</dbReference>
<evidence type="ECO:0000256" key="6">
    <source>
        <dbReference type="ARBA" id="ARBA00022970"/>
    </source>
</evidence>